<evidence type="ECO:0000259" key="9">
    <source>
        <dbReference type="PROSITE" id="PS50850"/>
    </source>
</evidence>
<evidence type="ECO:0000313" key="11">
    <source>
        <dbReference type="Proteomes" id="UP000054621"/>
    </source>
</evidence>
<dbReference type="InterPro" id="IPR036259">
    <property type="entry name" value="MFS_trans_sf"/>
</dbReference>
<keyword evidence="6 8" id="KW-1133">Transmembrane helix</keyword>
<dbReference type="PRINTS" id="PR01036">
    <property type="entry name" value="TCRTETB"/>
</dbReference>
<dbReference type="OrthoDB" id="9812221at2"/>
<evidence type="ECO:0000256" key="5">
    <source>
        <dbReference type="ARBA" id="ARBA00022692"/>
    </source>
</evidence>
<dbReference type="PROSITE" id="PS50850">
    <property type="entry name" value="MFS"/>
    <property type="match status" value="1"/>
</dbReference>
<feature type="transmembrane region" description="Helical" evidence="8">
    <location>
        <begin position="18"/>
        <end position="37"/>
    </location>
</feature>
<dbReference type="InterPro" id="IPR020846">
    <property type="entry name" value="MFS_dom"/>
</dbReference>
<keyword evidence="7 8" id="KW-0472">Membrane</keyword>
<feature type="transmembrane region" description="Helical" evidence="8">
    <location>
        <begin position="237"/>
        <end position="256"/>
    </location>
</feature>
<evidence type="ECO:0000256" key="7">
    <source>
        <dbReference type="ARBA" id="ARBA00023136"/>
    </source>
</evidence>
<comment type="subcellular location">
    <subcellularLocation>
        <location evidence="1">Cell membrane</location>
        <topology evidence="1">Multi-pass membrane protein</topology>
    </subcellularLocation>
</comment>
<feature type="transmembrane region" description="Helical" evidence="8">
    <location>
        <begin position="364"/>
        <end position="383"/>
    </location>
</feature>
<dbReference type="CDD" id="cd17503">
    <property type="entry name" value="MFS_LmrB_MDR_like"/>
    <property type="match status" value="1"/>
</dbReference>
<feature type="transmembrane region" description="Helical" evidence="8">
    <location>
        <begin position="57"/>
        <end position="77"/>
    </location>
</feature>
<dbReference type="Gene3D" id="1.20.1720.10">
    <property type="entry name" value="Multidrug resistance protein D"/>
    <property type="match status" value="1"/>
</dbReference>
<feature type="transmembrane region" description="Helical" evidence="8">
    <location>
        <begin position="205"/>
        <end position="222"/>
    </location>
</feature>
<evidence type="ECO:0000256" key="8">
    <source>
        <dbReference type="SAM" id="Phobius"/>
    </source>
</evidence>
<organism evidence="10 11">
    <name type="scientific">Legionella sainthelensi</name>
    <dbReference type="NCBI Taxonomy" id="28087"/>
    <lineage>
        <taxon>Bacteria</taxon>
        <taxon>Pseudomonadati</taxon>
        <taxon>Pseudomonadota</taxon>
        <taxon>Gammaproteobacteria</taxon>
        <taxon>Legionellales</taxon>
        <taxon>Legionellaceae</taxon>
        <taxon>Legionella</taxon>
    </lineage>
</organism>
<accession>A0A0W0YHV8</accession>
<evidence type="ECO:0000256" key="1">
    <source>
        <dbReference type="ARBA" id="ARBA00004651"/>
    </source>
</evidence>
<feature type="transmembrane region" description="Helical" evidence="8">
    <location>
        <begin position="84"/>
        <end position="104"/>
    </location>
</feature>
<dbReference type="InterPro" id="IPR004638">
    <property type="entry name" value="EmrB-like"/>
</dbReference>
<feature type="transmembrane region" description="Helical" evidence="8">
    <location>
        <begin position="277"/>
        <end position="297"/>
    </location>
</feature>
<dbReference type="PANTHER" id="PTHR42718">
    <property type="entry name" value="MAJOR FACILITATOR SUPERFAMILY MULTIDRUG TRANSPORTER MFSC"/>
    <property type="match status" value="1"/>
</dbReference>
<dbReference type="STRING" id="28087.Lsai_2229"/>
<dbReference type="RefSeq" id="WP_051544712.1">
    <property type="nucleotide sequence ID" value="NZ_CAAAJE010000006.1"/>
</dbReference>
<dbReference type="PATRIC" id="fig|28087.4.peg.2401"/>
<dbReference type="NCBIfam" id="TIGR00711">
    <property type="entry name" value="efflux_EmrB"/>
    <property type="match status" value="1"/>
</dbReference>
<dbReference type="Pfam" id="PF07690">
    <property type="entry name" value="MFS_1"/>
    <property type="match status" value="1"/>
</dbReference>
<reference evidence="10 11" key="1">
    <citation type="submission" date="2015-11" db="EMBL/GenBank/DDBJ databases">
        <title>Genomic analysis of 38 Legionella species identifies large and diverse effector repertoires.</title>
        <authorList>
            <person name="Burstein D."/>
            <person name="Amaro F."/>
            <person name="Zusman T."/>
            <person name="Lifshitz Z."/>
            <person name="Cohen O."/>
            <person name="Gilbert J.A."/>
            <person name="Pupko T."/>
            <person name="Shuman H.A."/>
            <person name="Segal G."/>
        </authorList>
    </citation>
    <scope>NUCLEOTIDE SEQUENCE [LARGE SCALE GENOMIC DNA]</scope>
    <source>
        <strain evidence="10 11">Mt.St.Helens-4</strain>
    </source>
</reference>
<evidence type="ECO:0000256" key="4">
    <source>
        <dbReference type="ARBA" id="ARBA00022475"/>
    </source>
</evidence>
<feature type="transmembrane region" description="Helical" evidence="8">
    <location>
        <begin position="173"/>
        <end position="193"/>
    </location>
</feature>
<evidence type="ECO:0000256" key="2">
    <source>
        <dbReference type="ARBA" id="ARBA00008537"/>
    </source>
</evidence>
<evidence type="ECO:0000256" key="3">
    <source>
        <dbReference type="ARBA" id="ARBA00022448"/>
    </source>
</evidence>
<dbReference type="PANTHER" id="PTHR42718:SF9">
    <property type="entry name" value="MAJOR FACILITATOR SUPERFAMILY MULTIDRUG TRANSPORTER MFSC"/>
    <property type="match status" value="1"/>
</dbReference>
<name>A0A0W0YHV8_9GAMM</name>
<dbReference type="GO" id="GO:0022857">
    <property type="term" value="F:transmembrane transporter activity"/>
    <property type="evidence" value="ECO:0007669"/>
    <property type="project" value="InterPro"/>
</dbReference>
<feature type="domain" description="Major facilitator superfamily (MFS) profile" evidence="9">
    <location>
        <begin position="19"/>
        <end position="471"/>
    </location>
</feature>
<proteinExistence type="inferred from homology"/>
<dbReference type="EMBL" id="LNYV01000034">
    <property type="protein sequence ID" value="KTD56099.1"/>
    <property type="molecule type" value="Genomic_DNA"/>
</dbReference>
<dbReference type="Proteomes" id="UP000054621">
    <property type="component" value="Unassembled WGS sequence"/>
</dbReference>
<dbReference type="AlphaFoldDB" id="A0A0W0YHV8"/>
<feature type="transmembrane region" description="Helical" evidence="8">
    <location>
        <begin position="110"/>
        <end position="132"/>
    </location>
</feature>
<dbReference type="Gene3D" id="1.20.1250.20">
    <property type="entry name" value="MFS general substrate transporter like domains"/>
    <property type="match status" value="1"/>
</dbReference>
<evidence type="ECO:0000256" key="6">
    <source>
        <dbReference type="ARBA" id="ARBA00022989"/>
    </source>
</evidence>
<feature type="transmembrane region" description="Helical" evidence="8">
    <location>
        <begin position="303"/>
        <end position="325"/>
    </location>
</feature>
<dbReference type="SUPFAM" id="SSF103473">
    <property type="entry name" value="MFS general substrate transporter"/>
    <property type="match status" value="1"/>
</dbReference>
<dbReference type="InterPro" id="IPR011701">
    <property type="entry name" value="MFS"/>
</dbReference>
<dbReference type="GO" id="GO:0005886">
    <property type="term" value="C:plasma membrane"/>
    <property type="evidence" value="ECO:0007669"/>
    <property type="project" value="UniProtKB-SubCell"/>
</dbReference>
<keyword evidence="5 8" id="KW-0812">Transmembrane</keyword>
<gene>
    <name evidence="10" type="primary">emrB_2</name>
    <name evidence="10" type="ORF">Lsai_2229</name>
</gene>
<dbReference type="eggNOG" id="COG2814">
    <property type="taxonomic scope" value="Bacteria"/>
</dbReference>
<protein>
    <submittedName>
        <fullName evidence="10">Multidrug efflux system protein</fullName>
    </submittedName>
</protein>
<sequence>MNDFSTTILPKESLSYKAITFSVMLATIMQSLDSTIANVALPHMQGSLAATQDQMSWVLTSYIVAAAIAIPLTGWLAGYLGRKLVFLTSIAGFTFSSILCGIAGSLPEMVIFRLMQGIFGAALVPLSQSILFDINSKDNFGKAMALWGVGVTLGPILGPALGGWLTENYNWRWVFYINVPIGVFSFAGLYFFLSETKTQKSQFDFMGFITLSIGVSALQLMLDRGELKDWFSSPEIILETIISGLGFYLFLIHSITYKKPFINLELFKDRNFVTGNILIFVIGIVLFATLALIPPLLQNQLNYPVITAGLVTAPRGVGTMLAMILVGKIINRVDPRFLVAAGLLTTAFSLWGMTSYSLYIDSWAIIWVGVVQGFGIGLAYVALSTLTFSTLRGALRNEGTSLFNLMRNIGSSIGISIVTSLLTSNTQINHGVLASHITPYNITANNAYFANHVDLSTPSGLVSLNYMITNQATMIAYIDDFKLMMLITLGVLPLLCLIKKPKDKVEHSIAMD</sequence>
<feature type="transmembrane region" description="Helical" evidence="8">
    <location>
        <begin position="144"/>
        <end position="161"/>
    </location>
</feature>
<comment type="caution">
    <text evidence="10">The sequence shown here is derived from an EMBL/GenBank/DDBJ whole genome shotgun (WGS) entry which is preliminary data.</text>
</comment>
<evidence type="ECO:0000313" key="10">
    <source>
        <dbReference type="EMBL" id="KTD56099.1"/>
    </source>
</evidence>
<comment type="similarity">
    <text evidence="2">Belongs to the major facilitator superfamily. EmrB family.</text>
</comment>
<feature type="transmembrane region" description="Helical" evidence="8">
    <location>
        <begin position="337"/>
        <end position="358"/>
    </location>
</feature>
<keyword evidence="3" id="KW-0813">Transport</keyword>
<keyword evidence="4" id="KW-1003">Cell membrane</keyword>